<dbReference type="PANTHER" id="PTHR46480">
    <property type="entry name" value="F20B24.22"/>
    <property type="match status" value="1"/>
</dbReference>
<evidence type="ECO:0000256" key="12">
    <source>
        <dbReference type="ARBA" id="ARBA00031989"/>
    </source>
</evidence>
<evidence type="ECO:0000256" key="8">
    <source>
        <dbReference type="ARBA" id="ARBA00023054"/>
    </source>
</evidence>
<keyword evidence="5 13" id="KW-0812">Transmembrane</keyword>
<evidence type="ECO:0000313" key="16">
    <source>
        <dbReference type="Proteomes" id="UP001293593"/>
    </source>
</evidence>
<comment type="subcellular location">
    <subcellularLocation>
        <location evidence="1">Cell membrane</location>
        <topology evidence="1">Multi-pass membrane protein</topology>
    </subcellularLocation>
</comment>
<evidence type="ECO:0000256" key="10">
    <source>
        <dbReference type="ARBA" id="ARBA00023136"/>
    </source>
</evidence>
<feature type="transmembrane region" description="Helical" evidence="13">
    <location>
        <begin position="121"/>
        <end position="147"/>
    </location>
</feature>
<dbReference type="InterPro" id="IPR005821">
    <property type="entry name" value="Ion_trans_dom"/>
</dbReference>
<evidence type="ECO:0000256" key="7">
    <source>
        <dbReference type="ARBA" id="ARBA00022989"/>
    </source>
</evidence>
<comment type="caution">
    <text evidence="15">The sequence shown here is derived from an EMBL/GenBank/DDBJ whole genome shotgun (WGS) entry which is preliminary data.</text>
</comment>
<evidence type="ECO:0000256" key="4">
    <source>
        <dbReference type="ARBA" id="ARBA00022475"/>
    </source>
</evidence>
<protein>
    <recommendedName>
        <fullName evidence="2">Voltage-gated hydrogen channel 1</fullName>
    </recommendedName>
    <alternativeName>
        <fullName evidence="12">Hydrogen voltage-gated channel 1</fullName>
    </alternativeName>
</protein>
<dbReference type="PANTHER" id="PTHR46480:SF1">
    <property type="entry name" value="VOLTAGE-GATED HYDROGEN CHANNEL 1"/>
    <property type="match status" value="1"/>
</dbReference>
<keyword evidence="16" id="KW-1185">Reference proteome</keyword>
<evidence type="ECO:0000256" key="2">
    <source>
        <dbReference type="ARBA" id="ARBA00015897"/>
    </source>
</evidence>
<evidence type="ECO:0000256" key="1">
    <source>
        <dbReference type="ARBA" id="ARBA00004651"/>
    </source>
</evidence>
<gene>
    <name evidence="15" type="ORF">QN277_027463</name>
</gene>
<keyword evidence="9" id="KW-0406">Ion transport</keyword>
<dbReference type="InterPro" id="IPR031846">
    <property type="entry name" value="Hvcn1"/>
</dbReference>
<dbReference type="GO" id="GO:0034702">
    <property type="term" value="C:monoatomic ion channel complex"/>
    <property type="evidence" value="ECO:0007669"/>
    <property type="project" value="UniProtKB-KW"/>
</dbReference>
<dbReference type="AlphaFoldDB" id="A0AAE1JCL5"/>
<dbReference type="EMBL" id="JAWXYG010000008">
    <property type="protein sequence ID" value="KAK4266566.1"/>
    <property type="molecule type" value="Genomic_DNA"/>
</dbReference>
<feature type="domain" description="Ion transport" evidence="14">
    <location>
        <begin position="82"/>
        <end position="193"/>
    </location>
</feature>
<evidence type="ECO:0000256" key="5">
    <source>
        <dbReference type="ARBA" id="ARBA00022692"/>
    </source>
</evidence>
<name>A0AAE1JCL5_9FABA</name>
<evidence type="ECO:0000256" key="13">
    <source>
        <dbReference type="SAM" id="Phobius"/>
    </source>
</evidence>
<keyword evidence="11" id="KW-0407">Ion channel</keyword>
<dbReference type="Pfam" id="PF00520">
    <property type="entry name" value="Ion_trans"/>
    <property type="match status" value="1"/>
</dbReference>
<dbReference type="Proteomes" id="UP001293593">
    <property type="component" value="Unassembled WGS sequence"/>
</dbReference>
<evidence type="ECO:0000256" key="11">
    <source>
        <dbReference type="ARBA" id="ARBA00023303"/>
    </source>
</evidence>
<evidence type="ECO:0000256" key="3">
    <source>
        <dbReference type="ARBA" id="ARBA00022448"/>
    </source>
</evidence>
<evidence type="ECO:0000256" key="9">
    <source>
        <dbReference type="ARBA" id="ARBA00023065"/>
    </source>
</evidence>
<keyword evidence="4" id="KW-1003">Cell membrane</keyword>
<evidence type="ECO:0000313" key="15">
    <source>
        <dbReference type="EMBL" id="KAK4266566.1"/>
    </source>
</evidence>
<keyword evidence="6" id="KW-0851">Voltage-gated channel</keyword>
<evidence type="ECO:0000259" key="14">
    <source>
        <dbReference type="Pfam" id="PF00520"/>
    </source>
</evidence>
<dbReference type="GO" id="GO:0030171">
    <property type="term" value="F:voltage-gated proton channel activity"/>
    <property type="evidence" value="ECO:0007669"/>
    <property type="project" value="InterPro"/>
</dbReference>
<keyword evidence="7 13" id="KW-1133">Transmembrane helix</keyword>
<dbReference type="Gene3D" id="1.20.120.350">
    <property type="entry name" value="Voltage-gated potassium channels. Chain C"/>
    <property type="match status" value="1"/>
</dbReference>
<sequence>MNSSITIHACTQNPPPSSDHDSLSIQILHSSIQTLITSWRTRQKWLHLLCITTKSIRTQSIHQDQNFGPNWRTQLVSFLESTWLHMFSILLLVLDLLITILELSNCHQNRTQDQKAELVGFIMHFVGIGILGLLSVKTVALLVGLGWSFFRHGGYVMDGSVVIGALVLEGFFDKKGGGLVVVVMLWRVIRVLESAFELSDEAIEAQIEVIICQFEAISEENRRLLETIQKLKDDLDQCCCQSNPSQ</sequence>
<keyword evidence="10 13" id="KW-0472">Membrane</keyword>
<dbReference type="GO" id="GO:0005886">
    <property type="term" value="C:plasma membrane"/>
    <property type="evidence" value="ECO:0007669"/>
    <property type="project" value="UniProtKB-SubCell"/>
</dbReference>
<keyword evidence="3" id="KW-0813">Transport</keyword>
<evidence type="ECO:0000256" key="6">
    <source>
        <dbReference type="ARBA" id="ARBA00022882"/>
    </source>
</evidence>
<keyword evidence="8" id="KW-0175">Coiled coil</keyword>
<proteinExistence type="predicted"/>
<organism evidence="15 16">
    <name type="scientific">Acacia crassicarpa</name>
    <name type="common">northern wattle</name>
    <dbReference type="NCBI Taxonomy" id="499986"/>
    <lineage>
        <taxon>Eukaryota</taxon>
        <taxon>Viridiplantae</taxon>
        <taxon>Streptophyta</taxon>
        <taxon>Embryophyta</taxon>
        <taxon>Tracheophyta</taxon>
        <taxon>Spermatophyta</taxon>
        <taxon>Magnoliopsida</taxon>
        <taxon>eudicotyledons</taxon>
        <taxon>Gunneridae</taxon>
        <taxon>Pentapetalae</taxon>
        <taxon>rosids</taxon>
        <taxon>fabids</taxon>
        <taxon>Fabales</taxon>
        <taxon>Fabaceae</taxon>
        <taxon>Caesalpinioideae</taxon>
        <taxon>mimosoid clade</taxon>
        <taxon>Acacieae</taxon>
        <taxon>Acacia</taxon>
    </lineage>
</organism>
<accession>A0AAE1JCL5</accession>
<feature type="transmembrane region" description="Helical" evidence="13">
    <location>
        <begin position="83"/>
        <end position="101"/>
    </location>
</feature>
<dbReference type="InterPro" id="IPR027359">
    <property type="entry name" value="Volt_channel_dom_sf"/>
</dbReference>
<reference evidence="15" key="1">
    <citation type="submission" date="2023-10" db="EMBL/GenBank/DDBJ databases">
        <title>Chromosome-level genome of the transformable northern wattle, Acacia crassicarpa.</title>
        <authorList>
            <person name="Massaro I."/>
            <person name="Sinha N.R."/>
            <person name="Poethig S."/>
            <person name="Leichty A.R."/>
        </authorList>
    </citation>
    <scope>NUCLEOTIDE SEQUENCE</scope>
    <source>
        <strain evidence="15">Acra3RX</strain>
        <tissue evidence="15">Leaf</tissue>
    </source>
</reference>